<name>A0A2A7B6Q8_9FIRM</name>
<dbReference type="Proteomes" id="UP000220904">
    <property type="component" value="Unassembled WGS sequence"/>
</dbReference>
<dbReference type="AlphaFoldDB" id="A0A2A7B6Q8"/>
<evidence type="ECO:0000313" key="2">
    <source>
        <dbReference type="EMBL" id="PDX87100.1"/>
    </source>
</evidence>
<dbReference type="EMBL" id="NOUV01000013">
    <property type="protein sequence ID" value="PDX87100.1"/>
    <property type="molecule type" value="Genomic_DNA"/>
</dbReference>
<feature type="non-terminal residue" evidence="2">
    <location>
        <position position="1"/>
    </location>
</feature>
<protein>
    <submittedName>
        <fullName evidence="2">Uncharacterized protein</fullName>
    </submittedName>
</protein>
<organism evidence="2 3">
    <name type="scientific">Faecalibacterium prausnitzii</name>
    <dbReference type="NCBI Taxonomy" id="853"/>
    <lineage>
        <taxon>Bacteria</taxon>
        <taxon>Bacillati</taxon>
        <taxon>Bacillota</taxon>
        <taxon>Clostridia</taxon>
        <taxon>Eubacteriales</taxon>
        <taxon>Oscillospiraceae</taxon>
        <taxon>Faecalibacterium</taxon>
    </lineage>
</organism>
<reference evidence="2 3" key="1">
    <citation type="journal article" date="2017" name="Front. Microbiol.">
        <title>New Insights into the Diversity of the Genus Faecalibacterium.</title>
        <authorList>
            <person name="Benevides L."/>
            <person name="Burman S."/>
            <person name="Martin R."/>
            <person name="Robert V."/>
            <person name="Thomas M."/>
            <person name="Miquel S."/>
            <person name="Chain F."/>
            <person name="Sokol H."/>
            <person name="Bermudez-Humaran L.G."/>
            <person name="Morrison M."/>
            <person name="Langella P."/>
            <person name="Azevedo V.A."/>
            <person name="Chatel J.M."/>
            <person name="Soares S."/>
        </authorList>
    </citation>
    <scope>NUCLEOTIDE SEQUENCE [LARGE SCALE GENOMIC DNA]</scope>
    <source>
        <strain evidence="2 3">AHMP21</strain>
    </source>
</reference>
<proteinExistence type="predicted"/>
<evidence type="ECO:0000256" key="1">
    <source>
        <dbReference type="SAM" id="MobiDB-lite"/>
    </source>
</evidence>
<evidence type="ECO:0000313" key="3">
    <source>
        <dbReference type="Proteomes" id="UP000220904"/>
    </source>
</evidence>
<feature type="region of interest" description="Disordered" evidence="1">
    <location>
        <begin position="72"/>
        <end position="100"/>
    </location>
</feature>
<accession>A0A2A7B6Q8</accession>
<comment type="caution">
    <text evidence="2">The sequence shown here is derived from an EMBL/GenBank/DDBJ whole genome shotgun (WGS) entry which is preliminary data.</text>
</comment>
<gene>
    <name evidence="2" type="ORF">CHR60_06050</name>
</gene>
<feature type="compositionally biased region" description="Polar residues" evidence="1">
    <location>
        <begin position="85"/>
        <end position="100"/>
    </location>
</feature>
<sequence length="100" mass="10253">GVIMGQAVPFIRQFGSASVGGCGNSGTALAALDDTDGNMAKIYGWHLLSAGIFQAPWSRTNAKRVFGCAGRTRGLGSVAPHRGRSTQQPPGRAHSTGNGV</sequence>